<dbReference type="InterPro" id="IPR051393">
    <property type="entry name" value="ABC_transporter_permease"/>
</dbReference>
<feature type="transmembrane region" description="Helical" evidence="7">
    <location>
        <begin position="176"/>
        <end position="197"/>
    </location>
</feature>
<evidence type="ECO:0000313" key="10">
    <source>
        <dbReference type="EMBL" id="MFD0854574.1"/>
    </source>
</evidence>
<keyword evidence="5 7" id="KW-1133">Transmembrane helix</keyword>
<dbReference type="PANTHER" id="PTHR30193:SF37">
    <property type="entry name" value="INNER MEMBRANE ABC TRANSPORTER PERMEASE PROTEIN YCJO"/>
    <property type="match status" value="1"/>
</dbReference>
<feature type="transmembrane region" description="Helical" evidence="7">
    <location>
        <begin position="125"/>
        <end position="146"/>
    </location>
</feature>
<feature type="transmembrane region" description="Helical" evidence="7">
    <location>
        <begin position="93"/>
        <end position="113"/>
    </location>
</feature>
<feature type="domain" description="ABC transmembrane type-1" evidence="9">
    <location>
        <begin position="89"/>
        <end position="248"/>
    </location>
</feature>
<dbReference type="Proteomes" id="UP001597083">
    <property type="component" value="Unassembled WGS sequence"/>
</dbReference>
<protein>
    <submittedName>
        <fullName evidence="10">Carbohydrate ABC transporter permease</fullName>
    </submittedName>
</protein>
<evidence type="ECO:0000256" key="6">
    <source>
        <dbReference type="ARBA" id="ARBA00023136"/>
    </source>
</evidence>
<dbReference type="InterPro" id="IPR035906">
    <property type="entry name" value="MetI-like_sf"/>
</dbReference>
<keyword evidence="3" id="KW-1003">Cell membrane</keyword>
<dbReference type="SUPFAM" id="SSF161098">
    <property type="entry name" value="MetI-like"/>
    <property type="match status" value="1"/>
</dbReference>
<evidence type="ECO:0000256" key="3">
    <source>
        <dbReference type="ARBA" id="ARBA00022475"/>
    </source>
</evidence>
<name>A0ABW3CKQ6_9ACTN</name>
<dbReference type="PROSITE" id="PS50928">
    <property type="entry name" value="ABC_TM1"/>
    <property type="match status" value="1"/>
</dbReference>
<dbReference type="Pfam" id="PF00528">
    <property type="entry name" value="BPD_transp_1"/>
    <property type="match status" value="1"/>
</dbReference>
<feature type="region of interest" description="Disordered" evidence="8">
    <location>
        <begin position="1"/>
        <end position="27"/>
    </location>
</feature>
<accession>A0ABW3CKQ6</accession>
<dbReference type="CDD" id="cd06261">
    <property type="entry name" value="TM_PBP2"/>
    <property type="match status" value="1"/>
</dbReference>
<sequence length="248" mass="27396">MARSAKRGSTKGRRGSAKGRRGSRKGRFPRLPTPYLLLVPSALFMLLLFAWPLVQGITTSLHGPTPADTGYGLGSFERMEEDRYFWPAVRNTVLMIIVVLPVQFALAIAMALLLRARPKLSGLYFYLWAVPLAISDLAAGLVWLSIFADQGYLNSLIENLGGSAYSWLSYQNPTTMLIAVVLAELWRATSLVFVILVGGLSVIPKEYDEAAQVFGATLWQRLRHVTLPLLRPSIQVALILRTILALQA</sequence>
<keyword evidence="4 7" id="KW-0812">Transmembrane</keyword>
<dbReference type="InterPro" id="IPR000515">
    <property type="entry name" value="MetI-like"/>
</dbReference>
<proteinExistence type="inferred from homology"/>
<reference evidence="11" key="1">
    <citation type="journal article" date="2019" name="Int. J. Syst. Evol. Microbiol.">
        <title>The Global Catalogue of Microorganisms (GCM) 10K type strain sequencing project: providing services to taxonomists for standard genome sequencing and annotation.</title>
        <authorList>
            <consortium name="The Broad Institute Genomics Platform"/>
            <consortium name="The Broad Institute Genome Sequencing Center for Infectious Disease"/>
            <person name="Wu L."/>
            <person name="Ma J."/>
        </authorList>
    </citation>
    <scope>NUCLEOTIDE SEQUENCE [LARGE SCALE GENOMIC DNA]</scope>
    <source>
        <strain evidence="11">JCM 31696</strain>
    </source>
</reference>
<evidence type="ECO:0000256" key="7">
    <source>
        <dbReference type="RuleBase" id="RU363032"/>
    </source>
</evidence>
<comment type="similarity">
    <text evidence="7">Belongs to the binding-protein-dependent transport system permease family.</text>
</comment>
<dbReference type="PANTHER" id="PTHR30193">
    <property type="entry name" value="ABC TRANSPORTER PERMEASE PROTEIN"/>
    <property type="match status" value="1"/>
</dbReference>
<keyword evidence="2 7" id="KW-0813">Transport</keyword>
<organism evidence="10 11">
    <name type="scientific">Actinomadura adrarensis</name>
    <dbReference type="NCBI Taxonomy" id="1819600"/>
    <lineage>
        <taxon>Bacteria</taxon>
        <taxon>Bacillati</taxon>
        <taxon>Actinomycetota</taxon>
        <taxon>Actinomycetes</taxon>
        <taxon>Streptosporangiales</taxon>
        <taxon>Thermomonosporaceae</taxon>
        <taxon>Actinomadura</taxon>
    </lineage>
</organism>
<keyword evidence="11" id="KW-1185">Reference proteome</keyword>
<evidence type="ECO:0000256" key="2">
    <source>
        <dbReference type="ARBA" id="ARBA00022448"/>
    </source>
</evidence>
<evidence type="ECO:0000256" key="4">
    <source>
        <dbReference type="ARBA" id="ARBA00022692"/>
    </source>
</evidence>
<evidence type="ECO:0000256" key="1">
    <source>
        <dbReference type="ARBA" id="ARBA00004651"/>
    </source>
</evidence>
<feature type="non-terminal residue" evidence="10">
    <location>
        <position position="248"/>
    </location>
</feature>
<dbReference type="Gene3D" id="1.10.3720.10">
    <property type="entry name" value="MetI-like"/>
    <property type="match status" value="1"/>
</dbReference>
<keyword evidence="6 7" id="KW-0472">Membrane</keyword>
<comment type="subcellular location">
    <subcellularLocation>
        <location evidence="1 7">Cell membrane</location>
        <topology evidence="1 7">Multi-pass membrane protein</topology>
    </subcellularLocation>
</comment>
<gene>
    <name evidence="10" type="ORF">ACFQ07_20220</name>
</gene>
<evidence type="ECO:0000256" key="8">
    <source>
        <dbReference type="SAM" id="MobiDB-lite"/>
    </source>
</evidence>
<dbReference type="EMBL" id="JBHTIR010003034">
    <property type="protein sequence ID" value="MFD0854574.1"/>
    <property type="molecule type" value="Genomic_DNA"/>
</dbReference>
<evidence type="ECO:0000256" key="5">
    <source>
        <dbReference type="ARBA" id="ARBA00022989"/>
    </source>
</evidence>
<evidence type="ECO:0000259" key="9">
    <source>
        <dbReference type="PROSITE" id="PS50928"/>
    </source>
</evidence>
<comment type="caution">
    <text evidence="10">The sequence shown here is derived from an EMBL/GenBank/DDBJ whole genome shotgun (WGS) entry which is preliminary data.</text>
</comment>
<evidence type="ECO:0000313" key="11">
    <source>
        <dbReference type="Proteomes" id="UP001597083"/>
    </source>
</evidence>